<protein>
    <recommendedName>
        <fullName evidence="1">FACT complex subunit</fullName>
    </recommendedName>
</protein>
<keyword evidence="1" id="KW-0158">Chromosome</keyword>
<feature type="domain" description="FACT complex subunit SPT16 middle" evidence="3">
    <location>
        <begin position="75"/>
        <end position="224"/>
    </location>
</feature>
<name>A0ABQ5K931_9EUKA</name>
<dbReference type="Proteomes" id="UP001057375">
    <property type="component" value="Unassembled WGS sequence"/>
</dbReference>
<comment type="subunit">
    <text evidence="1">Component of the FACT complex.</text>
</comment>
<dbReference type="Gene3D" id="2.30.29.210">
    <property type="entry name" value="FACT complex subunit Spt16p/Cdc68p"/>
    <property type="match status" value="1"/>
</dbReference>
<keyword evidence="1" id="KW-0805">Transcription regulation</keyword>
<reference evidence="5" key="1">
    <citation type="submission" date="2022-03" db="EMBL/GenBank/DDBJ databases">
        <title>Draft genome sequence of Aduncisulcus paluster, a free-living microaerophilic Fornicata.</title>
        <authorList>
            <person name="Yuyama I."/>
            <person name="Kume K."/>
            <person name="Tamura T."/>
            <person name="Inagaki Y."/>
            <person name="Hashimoto T."/>
        </authorList>
    </citation>
    <scope>NUCLEOTIDE SEQUENCE</scope>
    <source>
        <strain evidence="5">NY0171</strain>
    </source>
</reference>
<feature type="compositionally biased region" description="Acidic residues" evidence="2">
    <location>
        <begin position="486"/>
        <end position="496"/>
    </location>
</feature>
<dbReference type="InterPro" id="IPR013719">
    <property type="entry name" value="RTT106/SPT16-like_middle_dom"/>
</dbReference>
<dbReference type="Pfam" id="PF24824">
    <property type="entry name" value="PH_SPT16"/>
    <property type="match status" value="1"/>
</dbReference>
<dbReference type="SMART" id="SM01287">
    <property type="entry name" value="Rtt106"/>
    <property type="match status" value="1"/>
</dbReference>
<comment type="subcellular location">
    <subcellularLocation>
        <location evidence="1">Nucleus</location>
    </subcellularLocation>
    <subcellularLocation>
        <location evidence="1">Chromosome</location>
    </subcellularLocation>
</comment>
<evidence type="ECO:0000256" key="1">
    <source>
        <dbReference type="RuleBase" id="RU367052"/>
    </source>
</evidence>
<dbReference type="InterPro" id="IPR056595">
    <property type="entry name" value="Fact-SPT16_PH"/>
</dbReference>
<feature type="domain" description="Histone chaperone RTT106/FACT complex subunit SPT16-like middle" evidence="4">
    <location>
        <begin position="355"/>
        <end position="445"/>
    </location>
</feature>
<dbReference type="Gene3D" id="2.30.29.150">
    <property type="match status" value="1"/>
</dbReference>
<dbReference type="SMART" id="SM01286">
    <property type="entry name" value="SPT16"/>
    <property type="match status" value="1"/>
</dbReference>
<feature type="compositionally biased region" description="Basic and acidic residues" evidence="2">
    <location>
        <begin position="528"/>
        <end position="540"/>
    </location>
</feature>
<keyword evidence="1" id="KW-0539">Nucleus</keyword>
<accession>A0ABQ5K931</accession>
<evidence type="ECO:0000313" key="6">
    <source>
        <dbReference type="Proteomes" id="UP001057375"/>
    </source>
</evidence>
<feature type="region of interest" description="Disordered" evidence="2">
    <location>
        <begin position="486"/>
        <end position="593"/>
    </location>
</feature>
<proteinExistence type="inferred from homology"/>
<dbReference type="Pfam" id="PF08644">
    <property type="entry name" value="SPT16"/>
    <property type="match status" value="1"/>
</dbReference>
<sequence>MVRRATRLTKIHEQDEKRKERMEQQFELGQKMHQSLIERLQSGDQQLQEGKKRKEIETSYTSIEEFPEGTNSDRVRVCSKDKTVLFPLFGRPVPVHCSNITSVSCSVAGAISTLRVNLDIPKQNTTDPIRPEFVGLSFIKELTFQSADPKAFVLIEKKIREWKRQRTQRESDRKKRAVIISQGSLVKFPTATAPKLRQVKIYLPGRTKGNENGQLIAHANGFRFVSTKGNTFDLLYKTIRYAIFQPAWKSETKVILHFHLYGPISAVMKGTTSRGSIPTAQDVQIYAQVDSLSSVASSSRRSYKEEMQEEVRMRREIKKRVRDFVQFITRVREHLKKREEDGKDDRFKFQAPKEKFGFKGSSGRLFYPAAHCLVSLTKLPHVVVPWDDVEFVVFERLVMRLSSFDLTFVFKDLSQEPYQIRAVPFEYLEQLQDFFNNFEIKYFTSTTSIGWAMIAKKLLKDEKSYRDFLLEEGGWPALFGERVLDEDEVEEEEPEEEVFKEYSDEGSEFVDEEDSDEFVDEDELEKEMEERKAEKKRREQADDESSEEETEEEDWEEQQRRAKLEDAKKMRAQERGQPFSDGGQLRRKKHRFL</sequence>
<evidence type="ECO:0000313" key="5">
    <source>
        <dbReference type="EMBL" id="GKT29020.1"/>
    </source>
</evidence>
<feature type="compositionally biased region" description="Acidic residues" evidence="2">
    <location>
        <begin position="541"/>
        <end position="556"/>
    </location>
</feature>
<dbReference type="Pfam" id="PF08512">
    <property type="entry name" value="Rttp106-like_middle"/>
    <property type="match status" value="1"/>
</dbReference>
<dbReference type="EMBL" id="BQXS01000610">
    <property type="protein sequence ID" value="GKT29020.1"/>
    <property type="molecule type" value="Genomic_DNA"/>
</dbReference>
<comment type="similarity">
    <text evidence="1">Belongs to the peptidase M24 family. SPT16 subfamily.</text>
</comment>
<comment type="caution">
    <text evidence="5">The sequence shown here is derived from an EMBL/GenBank/DDBJ whole genome shotgun (WGS) entry which is preliminary data.</text>
</comment>
<dbReference type="Gene3D" id="2.30.29.30">
    <property type="entry name" value="Pleckstrin-homology domain (PH domain)/Phosphotyrosine-binding domain (PTB)"/>
    <property type="match status" value="1"/>
</dbReference>
<evidence type="ECO:0000259" key="3">
    <source>
        <dbReference type="SMART" id="SM01286"/>
    </source>
</evidence>
<dbReference type="PANTHER" id="PTHR13980:SF15">
    <property type="entry name" value="FACT COMPLEX SUBUNIT SPT16"/>
    <property type="match status" value="1"/>
</dbReference>
<dbReference type="InterPro" id="IPR013953">
    <property type="entry name" value="FACT_SPT16_M"/>
</dbReference>
<evidence type="ECO:0000259" key="4">
    <source>
        <dbReference type="SMART" id="SM01287"/>
    </source>
</evidence>
<keyword evidence="1" id="KW-0227">DNA damage</keyword>
<gene>
    <name evidence="5" type="ORF">ADUPG1_000997</name>
</gene>
<keyword evidence="6" id="KW-1185">Reference proteome</keyword>
<feature type="compositionally biased region" description="Basic and acidic residues" evidence="2">
    <location>
        <begin position="10"/>
        <end position="24"/>
    </location>
</feature>
<keyword evidence="1" id="KW-0234">DNA repair</keyword>
<organism evidence="5 6">
    <name type="scientific">Aduncisulcus paluster</name>
    <dbReference type="NCBI Taxonomy" id="2918883"/>
    <lineage>
        <taxon>Eukaryota</taxon>
        <taxon>Metamonada</taxon>
        <taxon>Carpediemonas-like organisms</taxon>
        <taxon>Aduncisulcus</taxon>
    </lineage>
</organism>
<keyword evidence="1" id="KW-0235">DNA replication</keyword>
<dbReference type="PANTHER" id="PTHR13980">
    <property type="entry name" value="CDC68 RELATED"/>
    <property type="match status" value="1"/>
</dbReference>
<feature type="region of interest" description="Disordered" evidence="2">
    <location>
        <begin position="1"/>
        <end position="25"/>
    </location>
</feature>
<feature type="compositionally biased region" description="Acidic residues" evidence="2">
    <location>
        <begin position="504"/>
        <end position="527"/>
    </location>
</feature>
<dbReference type="InterPro" id="IPR040258">
    <property type="entry name" value="Spt16"/>
</dbReference>
<keyword evidence="1" id="KW-0804">Transcription</keyword>
<dbReference type="InterPro" id="IPR011993">
    <property type="entry name" value="PH-like_dom_sf"/>
</dbReference>
<evidence type="ECO:0000256" key="2">
    <source>
        <dbReference type="SAM" id="MobiDB-lite"/>
    </source>
</evidence>
<feature type="compositionally biased region" description="Basic and acidic residues" evidence="2">
    <location>
        <begin position="557"/>
        <end position="574"/>
    </location>
</feature>
<comment type="function">
    <text evidence="1">Component of the FACT complex, a general chromatin factor that acts to reorganize nucleosomes. The FACT complex is involved in multiple processes that require DNA as a template such as mRNA elongation, DNA replication and DNA repair. During transcription elongation the FACT complex acts as a histone chaperone that both destabilizes and restores nucleosomal structure. It facilitates the passage of RNA polymerase II and transcription by promoting the dissociation of one histone H2A-H2B dimer from the nucleosome, then subsequently promotes the reestablishment of the nucleosome following the passage of RNA polymerase II.</text>
</comment>